<keyword evidence="1" id="KW-0472">Membrane</keyword>
<proteinExistence type="predicted"/>
<gene>
    <name evidence="2" type="ORF">BEN30_11365</name>
</gene>
<evidence type="ECO:0000256" key="1">
    <source>
        <dbReference type="SAM" id="Phobius"/>
    </source>
</evidence>
<dbReference type="Proteomes" id="UP000095347">
    <property type="component" value="Unassembled WGS sequence"/>
</dbReference>
<feature type="transmembrane region" description="Helical" evidence="1">
    <location>
        <begin position="111"/>
        <end position="130"/>
    </location>
</feature>
<reference evidence="3" key="1">
    <citation type="submission" date="2016-07" db="EMBL/GenBank/DDBJ databases">
        <authorList>
            <person name="Florea S."/>
            <person name="Webb J.S."/>
            <person name="Jaromczyk J."/>
            <person name="Schardl C.L."/>
        </authorList>
    </citation>
    <scope>NUCLEOTIDE SEQUENCE [LARGE SCALE GENOMIC DNA]</scope>
    <source>
        <strain evidence="3">MV-1</strain>
    </source>
</reference>
<keyword evidence="3" id="KW-1185">Reference proteome</keyword>
<evidence type="ECO:0000313" key="2">
    <source>
        <dbReference type="EMBL" id="OEJ66821.1"/>
    </source>
</evidence>
<name>A0A1E5Q751_9PROT</name>
<feature type="transmembrane region" description="Helical" evidence="1">
    <location>
        <begin position="78"/>
        <end position="99"/>
    </location>
</feature>
<keyword evidence="1" id="KW-0812">Transmembrane</keyword>
<dbReference type="EMBL" id="MCGG01000028">
    <property type="protein sequence ID" value="OEJ66821.1"/>
    <property type="molecule type" value="Genomic_DNA"/>
</dbReference>
<accession>A0A1E5Q751</accession>
<protein>
    <submittedName>
        <fullName evidence="2">Uncharacterized protein</fullName>
    </submittedName>
</protein>
<dbReference type="AlphaFoldDB" id="A0A1E5Q751"/>
<feature type="transmembrane region" description="Helical" evidence="1">
    <location>
        <begin position="150"/>
        <end position="168"/>
    </location>
</feature>
<evidence type="ECO:0000313" key="3">
    <source>
        <dbReference type="Proteomes" id="UP000095347"/>
    </source>
</evidence>
<comment type="caution">
    <text evidence="2">The sequence shown here is derived from an EMBL/GenBank/DDBJ whole genome shotgun (WGS) entry which is preliminary data.</text>
</comment>
<keyword evidence="1" id="KW-1133">Transmembrane helix</keyword>
<organism evidence="2 3">
    <name type="scientific">Magnetovibrio blakemorei</name>
    <dbReference type="NCBI Taxonomy" id="28181"/>
    <lineage>
        <taxon>Bacteria</taxon>
        <taxon>Pseudomonadati</taxon>
        <taxon>Pseudomonadota</taxon>
        <taxon>Alphaproteobacteria</taxon>
        <taxon>Rhodospirillales</taxon>
        <taxon>Magnetovibrionaceae</taxon>
        <taxon>Magnetovibrio</taxon>
    </lineage>
</organism>
<sequence>MVLVFPNLFQLTVLNFQPSPNFISDPEFNIHSALDASPYKLDYYRQLARAQSQDEFDYISNKITKEQKYRQGQPAWDILSILAMFAVITVSSYLVLTTLNYFATNWEEKTVRVYGFVSAIWVIGSSSSYFWVVAPSWTNLKHIFNNLGEISLMAFGPVICVIALKVIYEKYIR</sequence>